<keyword evidence="2" id="KW-1185">Reference proteome</keyword>
<sequence>MEEEDIWTSLFFSGICPNILETNEPPGNQFRPFGPEDGAEDDNWNLGRKVDISREPDPNTIQVFWLRIKGRSKYIAKVVSDDDNYLYECSKLIMYQFPGYSKEDAKVQLCRVSIRPTPERIDDAIYNFDRFYREARAYSHIDLLCSVRERIYFPQFHGVITNMSRSRFSSGYCHERAVVLEAIKPALSSRRVLVEHVEDVDSLSMSFFAILQTLSLKFFTTPEIISLSPFEQDWYYSLLRDRLRRLNTLHRIGITHGDIHDHHFRLPNDIYDTVLYDFSESYTFSKKQPFRVNHGRPRPLSVISEGERDRILHHIRDRAISRDLRSYLIRDADSKHTSSVDNTVCVDNALWQYPDKEIKLLELIMLRVSFRPDGQLSLIPHLSIGH</sequence>
<dbReference type="AlphaFoldDB" id="A0A1V6UNX5"/>
<dbReference type="EMBL" id="MDDG01000006">
    <property type="protein sequence ID" value="OQE39863.1"/>
    <property type="molecule type" value="Genomic_DNA"/>
</dbReference>
<protein>
    <recommendedName>
        <fullName evidence="3">Protein kinase domain-containing protein</fullName>
    </recommendedName>
</protein>
<dbReference type="SUPFAM" id="SSF56112">
    <property type="entry name" value="Protein kinase-like (PK-like)"/>
    <property type="match status" value="1"/>
</dbReference>
<gene>
    <name evidence="1" type="ORF">PENCOP_c006G04973</name>
</gene>
<evidence type="ECO:0000313" key="1">
    <source>
        <dbReference type="EMBL" id="OQE39863.1"/>
    </source>
</evidence>
<accession>A0A1V6UNX5</accession>
<comment type="caution">
    <text evidence="1">The sequence shown here is derived from an EMBL/GenBank/DDBJ whole genome shotgun (WGS) entry which is preliminary data.</text>
</comment>
<proteinExistence type="predicted"/>
<name>A0A1V6UNX5_9EURO</name>
<dbReference type="STRING" id="36646.A0A1V6UNX5"/>
<reference evidence="2" key="1">
    <citation type="journal article" date="2017" name="Nat. Microbiol.">
        <title>Global analysis of biosynthetic gene clusters reveals vast potential of secondary metabolite production in Penicillium species.</title>
        <authorList>
            <person name="Nielsen J.C."/>
            <person name="Grijseels S."/>
            <person name="Prigent S."/>
            <person name="Ji B."/>
            <person name="Dainat J."/>
            <person name="Nielsen K.F."/>
            <person name="Frisvad J.C."/>
            <person name="Workman M."/>
            <person name="Nielsen J."/>
        </authorList>
    </citation>
    <scope>NUCLEOTIDE SEQUENCE [LARGE SCALE GENOMIC DNA]</scope>
    <source>
        <strain evidence="2">IBT 31321</strain>
    </source>
</reference>
<organism evidence="1 2">
    <name type="scientific">Penicillium coprophilum</name>
    <dbReference type="NCBI Taxonomy" id="36646"/>
    <lineage>
        <taxon>Eukaryota</taxon>
        <taxon>Fungi</taxon>
        <taxon>Dikarya</taxon>
        <taxon>Ascomycota</taxon>
        <taxon>Pezizomycotina</taxon>
        <taxon>Eurotiomycetes</taxon>
        <taxon>Eurotiomycetidae</taxon>
        <taxon>Eurotiales</taxon>
        <taxon>Aspergillaceae</taxon>
        <taxon>Penicillium</taxon>
    </lineage>
</organism>
<evidence type="ECO:0000313" key="2">
    <source>
        <dbReference type="Proteomes" id="UP000191500"/>
    </source>
</evidence>
<dbReference type="Proteomes" id="UP000191500">
    <property type="component" value="Unassembled WGS sequence"/>
</dbReference>
<evidence type="ECO:0008006" key="3">
    <source>
        <dbReference type="Google" id="ProtNLM"/>
    </source>
</evidence>
<dbReference type="InterPro" id="IPR011009">
    <property type="entry name" value="Kinase-like_dom_sf"/>
</dbReference>